<dbReference type="Pfam" id="PF12833">
    <property type="entry name" value="HTH_18"/>
    <property type="match status" value="1"/>
</dbReference>
<evidence type="ECO:0000256" key="2">
    <source>
        <dbReference type="ARBA" id="ARBA00023125"/>
    </source>
</evidence>
<dbReference type="InterPro" id="IPR018062">
    <property type="entry name" value="HTH_AraC-typ_CS"/>
</dbReference>
<evidence type="ECO:0000259" key="4">
    <source>
        <dbReference type="PROSITE" id="PS01124"/>
    </source>
</evidence>
<name>A0A7W7MW35_9ACTN</name>
<dbReference type="PROSITE" id="PS00041">
    <property type="entry name" value="HTH_ARAC_FAMILY_1"/>
    <property type="match status" value="1"/>
</dbReference>
<dbReference type="EMBL" id="JACHMV010000001">
    <property type="protein sequence ID" value="MBB4772417.1"/>
    <property type="molecule type" value="Genomic_DNA"/>
</dbReference>
<dbReference type="GO" id="GO:0003700">
    <property type="term" value="F:DNA-binding transcription factor activity"/>
    <property type="evidence" value="ECO:0007669"/>
    <property type="project" value="InterPro"/>
</dbReference>
<dbReference type="Proteomes" id="UP000549343">
    <property type="component" value="Unassembled WGS sequence"/>
</dbReference>
<keyword evidence="2 5" id="KW-0238">DNA-binding</keyword>
<dbReference type="GO" id="GO:0043565">
    <property type="term" value="F:sequence-specific DNA binding"/>
    <property type="evidence" value="ECO:0007669"/>
    <property type="project" value="InterPro"/>
</dbReference>
<keyword evidence="1" id="KW-0805">Transcription regulation</keyword>
<dbReference type="InterPro" id="IPR050204">
    <property type="entry name" value="AraC_XylS_family_regulators"/>
</dbReference>
<feature type="domain" description="HTH araC/xylS-type" evidence="4">
    <location>
        <begin position="1"/>
        <end position="80"/>
    </location>
</feature>
<keyword evidence="3" id="KW-0804">Transcription</keyword>
<dbReference type="InterPro" id="IPR009057">
    <property type="entry name" value="Homeodomain-like_sf"/>
</dbReference>
<dbReference type="PROSITE" id="PS01124">
    <property type="entry name" value="HTH_ARAC_FAMILY_2"/>
    <property type="match status" value="1"/>
</dbReference>
<dbReference type="Gene3D" id="1.10.10.60">
    <property type="entry name" value="Homeodomain-like"/>
    <property type="match status" value="2"/>
</dbReference>
<gene>
    <name evidence="5" type="ORF">F4557_000835</name>
</gene>
<dbReference type="InterPro" id="IPR018060">
    <property type="entry name" value="HTH_AraC"/>
</dbReference>
<sequence>MARTAMYSKFHFTRIFQRVTGLTPGRFLSAVRLEKAKQLLAATQLMVTDISHLVGYSSVGTFSSRFTYNVGMSPTLYRRFGGFLPWSALDSRPAIAEAGRASSGRAAPGRSRTVIRGNLSYTEPGWDGPAFIGLFGELVPRGQPVAWSVVDGPGPYAIEDVPEGVWHLMACAQQHDQGRAGAHGGPANGAGRSAHRGGHAMFHEVRSWPPHHQGLSVAAEGPIVVRPGLGRLADVRMRPMTLLDPPILPALPDMRPGALLAQGFRPAG</sequence>
<reference evidence="5 6" key="1">
    <citation type="submission" date="2020-08" db="EMBL/GenBank/DDBJ databases">
        <title>Sequencing the genomes of 1000 actinobacteria strains.</title>
        <authorList>
            <person name="Klenk H.-P."/>
        </authorList>
    </citation>
    <scope>NUCLEOTIDE SEQUENCE [LARGE SCALE GENOMIC DNA]</scope>
    <source>
        <strain evidence="5 6">DSM 44772</strain>
    </source>
</reference>
<dbReference type="AlphaFoldDB" id="A0A7W7MW35"/>
<dbReference type="SMART" id="SM00342">
    <property type="entry name" value="HTH_ARAC"/>
    <property type="match status" value="1"/>
</dbReference>
<dbReference type="PANTHER" id="PTHR46796">
    <property type="entry name" value="HTH-TYPE TRANSCRIPTIONAL ACTIVATOR RHAS-RELATED"/>
    <property type="match status" value="1"/>
</dbReference>
<evidence type="ECO:0000313" key="6">
    <source>
        <dbReference type="Proteomes" id="UP000549343"/>
    </source>
</evidence>
<proteinExistence type="predicted"/>
<evidence type="ECO:0000256" key="3">
    <source>
        <dbReference type="ARBA" id="ARBA00023163"/>
    </source>
</evidence>
<organism evidence="5 6">
    <name type="scientific">Actinomadura livida</name>
    <dbReference type="NCBI Taxonomy" id="79909"/>
    <lineage>
        <taxon>Bacteria</taxon>
        <taxon>Bacillati</taxon>
        <taxon>Actinomycetota</taxon>
        <taxon>Actinomycetes</taxon>
        <taxon>Streptosporangiales</taxon>
        <taxon>Thermomonosporaceae</taxon>
        <taxon>Actinomadura</taxon>
    </lineage>
</organism>
<protein>
    <submittedName>
        <fullName evidence="5">AraC-like DNA-binding protein</fullName>
    </submittedName>
</protein>
<dbReference type="SUPFAM" id="SSF46689">
    <property type="entry name" value="Homeodomain-like"/>
    <property type="match status" value="1"/>
</dbReference>
<evidence type="ECO:0000256" key="1">
    <source>
        <dbReference type="ARBA" id="ARBA00023015"/>
    </source>
</evidence>
<comment type="caution">
    <text evidence="5">The sequence shown here is derived from an EMBL/GenBank/DDBJ whole genome shotgun (WGS) entry which is preliminary data.</text>
</comment>
<accession>A0A7W7MW35</accession>
<evidence type="ECO:0000313" key="5">
    <source>
        <dbReference type="EMBL" id="MBB4772417.1"/>
    </source>
</evidence>